<feature type="binding site" evidence="3">
    <location>
        <begin position="152"/>
        <end position="155"/>
    </location>
    <ligand>
        <name>GTP</name>
        <dbReference type="ChEBI" id="CHEBI:37565"/>
    </ligand>
</feature>
<dbReference type="GO" id="GO:0005737">
    <property type="term" value="C:cytoplasm"/>
    <property type="evidence" value="ECO:0007669"/>
    <property type="project" value="UniProtKB-SubCell"/>
</dbReference>
<reference evidence="7" key="1">
    <citation type="submission" date="2021-05" db="EMBL/GenBank/DDBJ databases">
        <title>Energy efficiency and biological interactions define the core microbiome of deep oligotrophic groundwater.</title>
        <authorList>
            <person name="Mehrshad M."/>
            <person name="Lopez-Fernandez M."/>
            <person name="Bell E."/>
            <person name="Bernier-Latmani R."/>
            <person name="Bertilsson S."/>
            <person name="Dopson M."/>
        </authorList>
    </citation>
    <scope>NUCLEOTIDE SEQUENCE</scope>
    <source>
        <strain evidence="7">Modern_marine.mb.64</strain>
    </source>
</reference>
<evidence type="ECO:0000259" key="6">
    <source>
        <dbReference type="PROSITE" id="PS51721"/>
    </source>
</evidence>
<proteinExistence type="inferred from homology"/>
<protein>
    <recommendedName>
        <fullName evidence="3">Small ribosomal subunit biogenesis GTPase RsgA</fullName>
        <ecNumber evidence="3">3.6.1.-</ecNumber>
    </recommendedName>
</protein>
<feature type="domain" description="CP-type G" evidence="6">
    <location>
        <begin position="99"/>
        <end position="260"/>
    </location>
</feature>
<organism evidence="7 8">
    <name type="scientific">Eiseniibacteriota bacterium</name>
    <dbReference type="NCBI Taxonomy" id="2212470"/>
    <lineage>
        <taxon>Bacteria</taxon>
        <taxon>Candidatus Eiseniibacteriota</taxon>
    </lineage>
</organism>
<comment type="similarity">
    <text evidence="3">Belongs to the TRAFAC class YlqF/YawG GTPase family. RsgA subfamily.</text>
</comment>
<dbReference type="PANTHER" id="PTHR32120:SF11">
    <property type="entry name" value="SMALL RIBOSOMAL SUBUNIT BIOGENESIS GTPASE RSGA 1, MITOCHONDRIAL-RELATED"/>
    <property type="match status" value="1"/>
</dbReference>
<feature type="compositionally biased region" description="Polar residues" evidence="4">
    <location>
        <begin position="1"/>
        <end position="14"/>
    </location>
</feature>
<feature type="domain" description="EngC GTPase" evidence="5">
    <location>
        <begin position="112"/>
        <end position="258"/>
    </location>
</feature>
<evidence type="ECO:0000256" key="2">
    <source>
        <dbReference type="ARBA" id="ARBA00023134"/>
    </source>
</evidence>
<accession>A0A948WE81</accession>
<feature type="binding site" evidence="3">
    <location>
        <position position="289"/>
    </location>
    <ligand>
        <name>Zn(2+)</name>
        <dbReference type="ChEBI" id="CHEBI:29105"/>
    </ligand>
</feature>
<sequence length="330" mass="36704">MNPDTGRNQLQNEGVQLKMPQGTSERKRRITGVVIAIHSQKFTIRSDRDYTMALPGRFKKGPRQLTTPFVVGDRLELILDENVPTLSKLFDRKNEISRVGSLRPPIKQIIAANVDAVICVVSVAEPPFNSRLLDRLLLFSEVAGVTGSICVNKWDLVGAADASPLIPHEPLGYRVIRTSALLGDGIEELRSVLRNRISLLVGPSGVGKSTLLNRLVPEAGLRTLPISPSTGRGVHTTTRVDWLDLPTGGVVLDTPGLRHIRPWGLEPLNLAHYFPEFRDLIRDCQFRDCRHRSEPGCAVIRAIRSGIPELAGRYDSYCRIFASLERDELW</sequence>
<keyword evidence="3" id="KW-0378">Hydrolase</keyword>
<feature type="binding site" evidence="3">
    <location>
        <position position="284"/>
    </location>
    <ligand>
        <name>Zn(2+)</name>
        <dbReference type="ChEBI" id="CHEBI:29105"/>
    </ligand>
</feature>
<comment type="function">
    <text evidence="3">One of several proteins that assist in the late maturation steps of the functional core of the 30S ribosomal subunit. Helps release RbfA from mature subunits. May play a role in the assembly of ribosomal proteins into the subunit. Circularly permuted GTPase that catalyzes slow GTP hydrolysis, GTPase activity is stimulated by the 30S ribosomal subunit.</text>
</comment>
<comment type="cofactor">
    <cofactor evidence="3">
        <name>Zn(2+)</name>
        <dbReference type="ChEBI" id="CHEBI:29105"/>
    </cofactor>
    <text evidence="3">Binds 1 zinc ion per subunit.</text>
</comment>
<comment type="subcellular location">
    <subcellularLocation>
        <location evidence="3">Cytoplasm</location>
    </subcellularLocation>
</comment>
<dbReference type="SUPFAM" id="SSF52540">
    <property type="entry name" value="P-loop containing nucleoside triphosphate hydrolases"/>
    <property type="match status" value="1"/>
</dbReference>
<dbReference type="CDD" id="cd01854">
    <property type="entry name" value="YjeQ_EngC"/>
    <property type="match status" value="1"/>
</dbReference>
<evidence type="ECO:0000256" key="4">
    <source>
        <dbReference type="SAM" id="MobiDB-lite"/>
    </source>
</evidence>
<evidence type="ECO:0000256" key="3">
    <source>
        <dbReference type="HAMAP-Rule" id="MF_01820"/>
    </source>
</evidence>
<dbReference type="Proteomes" id="UP000777784">
    <property type="component" value="Unassembled WGS sequence"/>
</dbReference>
<dbReference type="GO" id="GO:0005525">
    <property type="term" value="F:GTP binding"/>
    <property type="evidence" value="ECO:0007669"/>
    <property type="project" value="UniProtKB-UniRule"/>
</dbReference>
<dbReference type="InterPro" id="IPR030378">
    <property type="entry name" value="G_CP_dom"/>
</dbReference>
<dbReference type="NCBIfam" id="TIGR00157">
    <property type="entry name" value="ribosome small subunit-dependent GTPase A"/>
    <property type="match status" value="1"/>
</dbReference>
<dbReference type="InterPro" id="IPR004881">
    <property type="entry name" value="Ribosome_biogen_GTPase_RsgA"/>
</dbReference>
<gene>
    <name evidence="3 7" type="primary">rsgA</name>
    <name evidence="7" type="ORF">KJ970_16550</name>
</gene>
<dbReference type="PROSITE" id="PS50936">
    <property type="entry name" value="ENGC_GTPASE"/>
    <property type="match status" value="1"/>
</dbReference>
<comment type="caution">
    <text evidence="7">The sequence shown here is derived from an EMBL/GenBank/DDBJ whole genome shotgun (WGS) entry which is preliminary data.</text>
</comment>
<dbReference type="Gene3D" id="3.40.50.300">
    <property type="entry name" value="P-loop containing nucleotide triphosphate hydrolases"/>
    <property type="match status" value="1"/>
</dbReference>
<feature type="binding site" evidence="3">
    <location>
        <position position="297"/>
    </location>
    <ligand>
        <name>Zn(2+)</name>
        <dbReference type="ChEBI" id="CHEBI:29105"/>
    </ligand>
</feature>
<keyword evidence="1 3" id="KW-0547">Nucleotide-binding</keyword>
<evidence type="ECO:0000313" key="8">
    <source>
        <dbReference type="Proteomes" id="UP000777784"/>
    </source>
</evidence>
<dbReference type="HAMAP" id="MF_01820">
    <property type="entry name" value="GTPase_RsgA"/>
    <property type="match status" value="1"/>
</dbReference>
<feature type="binding site" evidence="3">
    <location>
        <begin position="202"/>
        <end position="210"/>
    </location>
    <ligand>
        <name>GTP</name>
        <dbReference type="ChEBI" id="CHEBI:37565"/>
    </ligand>
</feature>
<dbReference type="EC" id="3.6.1.-" evidence="3"/>
<keyword evidence="3" id="KW-0690">Ribosome biogenesis</keyword>
<dbReference type="AlphaFoldDB" id="A0A948WE81"/>
<dbReference type="Pfam" id="PF03193">
    <property type="entry name" value="RsgA_GTPase"/>
    <property type="match status" value="1"/>
</dbReference>
<keyword evidence="3" id="KW-0694">RNA-binding</keyword>
<dbReference type="GO" id="GO:0046872">
    <property type="term" value="F:metal ion binding"/>
    <property type="evidence" value="ECO:0007669"/>
    <property type="project" value="UniProtKB-KW"/>
</dbReference>
<dbReference type="PANTHER" id="PTHR32120">
    <property type="entry name" value="SMALL RIBOSOMAL SUBUNIT BIOGENESIS GTPASE RSGA"/>
    <property type="match status" value="1"/>
</dbReference>
<dbReference type="Gene3D" id="1.10.40.50">
    <property type="entry name" value="Probable gtpase engc, domain 3"/>
    <property type="match status" value="1"/>
</dbReference>
<dbReference type="InterPro" id="IPR027417">
    <property type="entry name" value="P-loop_NTPase"/>
</dbReference>
<keyword evidence="3" id="KW-0963">Cytoplasm</keyword>
<feature type="region of interest" description="Disordered" evidence="4">
    <location>
        <begin position="1"/>
        <end position="24"/>
    </location>
</feature>
<keyword evidence="3" id="KW-0699">rRNA-binding</keyword>
<dbReference type="PROSITE" id="PS51721">
    <property type="entry name" value="G_CP"/>
    <property type="match status" value="1"/>
</dbReference>
<name>A0A948WE81_UNCEI</name>
<dbReference type="GO" id="GO:0003924">
    <property type="term" value="F:GTPase activity"/>
    <property type="evidence" value="ECO:0007669"/>
    <property type="project" value="UniProtKB-UniRule"/>
</dbReference>
<feature type="binding site" evidence="3">
    <location>
        <position position="291"/>
    </location>
    <ligand>
        <name>Zn(2+)</name>
        <dbReference type="ChEBI" id="CHEBI:29105"/>
    </ligand>
</feature>
<keyword evidence="3" id="KW-0862">Zinc</keyword>
<evidence type="ECO:0000259" key="5">
    <source>
        <dbReference type="PROSITE" id="PS50936"/>
    </source>
</evidence>
<dbReference type="InterPro" id="IPR010914">
    <property type="entry name" value="RsgA_GTPase_dom"/>
</dbReference>
<evidence type="ECO:0000313" key="7">
    <source>
        <dbReference type="EMBL" id="MBU2692528.1"/>
    </source>
</evidence>
<comment type="subunit">
    <text evidence="3">Monomer. Associates with 30S ribosomal subunit, binds 16S rRNA.</text>
</comment>
<keyword evidence="3" id="KW-0479">Metal-binding</keyword>
<dbReference type="GO" id="GO:0019843">
    <property type="term" value="F:rRNA binding"/>
    <property type="evidence" value="ECO:0007669"/>
    <property type="project" value="UniProtKB-KW"/>
</dbReference>
<keyword evidence="2 3" id="KW-0342">GTP-binding</keyword>
<dbReference type="EMBL" id="JAHJDP010000095">
    <property type="protein sequence ID" value="MBU2692528.1"/>
    <property type="molecule type" value="Genomic_DNA"/>
</dbReference>
<dbReference type="GO" id="GO:0042274">
    <property type="term" value="P:ribosomal small subunit biogenesis"/>
    <property type="evidence" value="ECO:0007669"/>
    <property type="project" value="UniProtKB-UniRule"/>
</dbReference>
<evidence type="ECO:0000256" key="1">
    <source>
        <dbReference type="ARBA" id="ARBA00022741"/>
    </source>
</evidence>